<proteinExistence type="predicted"/>
<organism evidence="1 2">
    <name type="scientific">Haemonchus contortus</name>
    <name type="common">Barber pole worm</name>
    <dbReference type="NCBI Taxonomy" id="6289"/>
    <lineage>
        <taxon>Eukaryota</taxon>
        <taxon>Metazoa</taxon>
        <taxon>Ecdysozoa</taxon>
        <taxon>Nematoda</taxon>
        <taxon>Chromadorea</taxon>
        <taxon>Rhabditida</taxon>
        <taxon>Rhabditina</taxon>
        <taxon>Rhabditomorpha</taxon>
        <taxon>Strongyloidea</taxon>
        <taxon>Trichostrongylidae</taxon>
        <taxon>Haemonchus</taxon>
    </lineage>
</organism>
<sequence>MKWERIEMKVDGRYLNHLRFANDIVLITPNIEQAGKMLAEFGKARGKIGLKLNLTRTMFMRNGLVPDASFMLNGMFKLCLSRSRSRNYNDLAPELSRQKRAAWGHLRTSRE</sequence>
<dbReference type="WBParaSite" id="HCON_00079180-00001">
    <property type="protein sequence ID" value="HCON_00079180-00001"/>
    <property type="gene ID" value="HCON_00079180"/>
</dbReference>
<dbReference type="Proteomes" id="UP000025227">
    <property type="component" value="Unplaced"/>
</dbReference>
<dbReference type="OrthoDB" id="7480412at2759"/>
<reference evidence="2" key="1">
    <citation type="submission" date="2020-12" db="UniProtKB">
        <authorList>
            <consortium name="WormBaseParasite"/>
        </authorList>
    </citation>
    <scope>IDENTIFICATION</scope>
    <source>
        <strain evidence="2">MHco3</strain>
    </source>
</reference>
<keyword evidence="1" id="KW-1185">Reference proteome</keyword>
<dbReference type="OMA" id="WERIEMK"/>
<accession>A0A7I4YB20</accession>
<evidence type="ECO:0000313" key="2">
    <source>
        <dbReference type="WBParaSite" id="HCON_00079180-00001"/>
    </source>
</evidence>
<evidence type="ECO:0000313" key="1">
    <source>
        <dbReference type="Proteomes" id="UP000025227"/>
    </source>
</evidence>
<dbReference type="AlphaFoldDB" id="A0A7I4YB20"/>
<protein>
    <submittedName>
        <fullName evidence="2">Reverse transcriptase domain-containing protein</fullName>
    </submittedName>
</protein>
<name>A0A7I4YB20_HAECO</name>